<evidence type="ECO:0000313" key="2">
    <source>
        <dbReference type="Proteomes" id="UP001408356"/>
    </source>
</evidence>
<reference evidence="1 2" key="1">
    <citation type="journal article" date="2024" name="J. Plant Pathol.">
        <title>Sequence and assembly of the genome of Seiridium unicorne, isolate CBS 538.82, causal agent of cypress canker disease.</title>
        <authorList>
            <person name="Scali E."/>
            <person name="Rocca G.D."/>
            <person name="Danti R."/>
            <person name="Garbelotto M."/>
            <person name="Barberini S."/>
            <person name="Baroncelli R."/>
            <person name="Emiliani G."/>
        </authorList>
    </citation>
    <scope>NUCLEOTIDE SEQUENCE [LARGE SCALE GENOMIC DNA]</scope>
    <source>
        <strain evidence="1 2">BM-138-508</strain>
    </source>
</reference>
<dbReference type="EMBL" id="JARVKF010000431">
    <property type="protein sequence ID" value="KAK9413976.1"/>
    <property type="molecule type" value="Genomic_DNA"/>
</dbReference>
<keyword evidence="2" id="KW-1185">Reference proteome</keyword>
<organism evidence="1 2">
    <name type="scientific">Seiridium unicorne</name>
    <dbReference type="NCBI Taxonomy" id="138068"/>
    <lineage>
        <taxon>Eukaryota</taxon>
        <taxon>Fungi</taxon>
        <taxon>Dikarya</taxon>
        <taxon>Ascomycota</taxon>
        <taxon>Pezizomycotina</taxon>
        <taxon>Sordariomycetes</taxon>
        <taxon>Xylariomycetidae</taxon>
        <taxon>Amphisphaeriales</taxon>
        <taxon>Sporocadaceae</taxon>
        <taxon>Seiridium</taxon>
    </lineage>
</organism>
<evidence type="ECO:0000313" key="1">
    <source>
        <dbReference type="EMBL" id="KAK9413976.1"/>
    </source>
</evidence>
<comment type="caution">
    <text evidence="1">The sequence shown here is derived from an EMBL/GenBank/DDBJ whole genome shotgun (WGS) entry which is preliminary data.</text>
</comment>
<sequence>MERAVIPRWFLMKDGGKLKGGNIVRRGFVACRALWMHLKLFLGSCGARAAPRKVRDADVNAHMQLVAPGTAGRSSLTVSRQRPPVQQTLDLWGEAQRSLKHDHLQACTRPAPLHSITITSRKVTLPEMGILRFQISLS</sequence>
<gene>
    <name evidence="1" type="ORF">SUNI508_11428</name>
</gene>
<name>A0ABR2UHP1_9PEZI</name>
<accession>A0ABR2UHP1</accession>
<proteinExistence type="predicted"/>
<dbReference type="Proteomes" id="UP001408356">
    <property type="component" value="Unassembled WGS sequence"/>
</dbReference>
<protein>
    <submittedName>
        <fullName evidence="1">Uncharacterized protein</fullName>
    </submittedName>
</protein>